<dbReference type="AlphaFoldDB" id="A0A4Y7PD02"/>
<accession>A0A4Y7PD02</accession>
<dbReference type="Proteomes" id="UP000294933">
    <property type="component" value="Unassembled WGS sequence"/>
</dbReference>
<dbReference type="EMBL" id="ML170961">
    <property type="protein sequence ID" value="TDL13133.1"/>
    <property type="molecule type" value="Genomic_DNA"/>
</dbReference>
<dbReference type="VEuPathDB" id="FungiDB:BD410DRAFT_810827"/>
<proteinExistence type="predicted"/>
<protein>
    <submittedName>
        <fullName evidence="1">Uncharacterized protein</fullName>
    </submittedName>
</protein>
<name>A0A4Y7PD02_9AGAM</name>
<organism evidence="1 2">
    <name type="scientific">Rickenella mellea</name>
    <dbReference type="NCBI Taxonomy" id="50990"/>
    <lineage>
        <taxon>Eukaryota</taxon>
        <taxon>Fungi</taxon>
        <taxon>Dikarya</taxon>
        <taxon>Basidiomycota</taxon>
        <taxon>Agaricomycotina</taxon>
        <taxon>Agaricomycetes</taxon>
        <taxon>Hymenochaetales</taxon>
        <taxon>Rickenellaceae</taxon>
        <taxon>Rickenella</taxon>
    </lineage>
</organism>
<evidence type="ECO:0000313" key="1">
    <source>
        <dbReference type="EMBL" id="TDL13133.1"/>
    </source>
</evidence>
<sequence>MVSGISKPQATVKLTSIEQNVRQWVNGMALRRHQKEGRDIPSGMGPLSSIGLVRQEFSVQWPTGLGAETIHQKDPLKAMEAGVHLQVAIVIMGWCEITEGICVRLMRRSFNPFESATFSSGTGKRRERRFHLHVKSSTAGDGVEERSVALLSS</sequence>
<gene>
    <name evidence="1" type="ORF">BD410DRAFT_810827</name>
</gene>
<evidence type="ECO:0000313" key="2">
    <source>
        <dbReference type="Proteomes" id="UP000294933"/>
    </source>
</evidence>
<reference evidence="1 2" key="1">
    <citation type="submission" date="2018-06" db="EMBL/GenBank/DDBJ databases">
        <title>A transcriptomic atlas of mushroom development highlights an independent origin of complex multicellularity.</title>
        <authorList>
            <consortium name="DOE Joint Genome Institute"/>
            <person name="Krizsan K."/>
            <person name="Almasi E."/>
            <person name="Merenyi Z."/>
            <person name="Sahu N."/>
            <person name="Viragh M."/>
            <person name="Koszo T."/>
            <person name="Mondo S."/>
            <person name="Kiss B."/>
            <person name="Balint B."/>
            <person name="Kues U."/>
            <person name="Barry K."/>
            <person name="Hegedus J.C."/>
            <person name="Henrissat B."/>
            <person name="Johnson J."/>
            <person name="Lipzen A."/>
            <person name="Ohm R."/>
            <person name="Nagy I."/>
            <person name="Pangilinan J."/>
            <person name="Yan J."/>
            <person name="Xiong Y."/>
            <person name="Grigoriev I.V."/>
            <person name="Hibbett D.S."/>
            <person name="Nagy L.G."/>
        </authorList>
    </citation>
    <scope>NUCLEOTIDE SEQUENCE [LARGE SCALE GENOMIC DNA]</scope>
    <source>
        <strain evidence="1 2">SZMC22713</strain>
    </source>
</reference>
<keyword evidence="2" id="KW-1185">Reference proteome</keyword>